<dbReference type="AlphaFoldDB" id="A0AAV5IRE5"/>
<gene>
    <name evidence="2" type="ORF">SLEP1_g16609</name>
</gene>
<keyword evidence="3" id="KW-1185">Reference proteome</keyword>
<feature type="region of interest" description="Disordered" evidence="1">
    <location>
        <begin position="1"/>
        <end position="34"/>
    </location>
</feature>
<evidence type="ECO:0000313" key="2">
    <source>
        <dbReference type="EMBL" id="GKV04457.1"/>
    </source>
</evidence>
<sequence length="154" mass="16724">MNKFLEAAGGVGTPKKGRGKKTKVGRRGEGASVPQTEVQTLAVSQPSNVKDEVTAVEEGPIIAKRRRKEQQEAREEVTELATSSLCVKVGPSATAADVATAFQEQGYIRLQTTSLYDSGMRSTAKRFINAYFLEVNYQCANNEVATRGSIRVVR</sequence>
<evidence type="ECO:0000256" key="1">
    <source>
        <dbReference type="SAM" id="MobiDB-lite"/>
    </source>
</evidence>
<comment type="caution">
    <text evidence="2">The sequence shown here is derived from an EMBL/GenBank/DDBJ whole genome shotgun (WGS) entry which is preliminary data.</text>
</comment>
<organism evidence="2 3">
    <name type="scientific">Rubroshorea leprosula</name>
    <dbReference type="NCBI Taxonomy" id="152421"/>
    <lineage>
        <taxon>Eukaryota</taxon>
        <taxon>Viridiplantae</taxon>
        <taxon>Streptophyta</taxon>
        <taxon>Embryophyta</taxon>
        <taxon>Tracheophyta</taxon>
        <taxon>Spermatophyta</taxon>
        <taxon>Magnoliopsida</taxon>
        <taxon>eudicotyledons</taxon>
        <taxon>Gunneridae</taxon>
        <taxon>Pentapetalae</taxon>
        <taxon>rosids</taxon>
        <taxon>malvids</taxon>
        <taxon>Malvales</taxon>
        <taxon>Dipterocarpaceae</taxon>
        <taxon>Rubroshorea</taxon>
    </lineage>
</organism>
<accession>A0AAV5IRE5</accession>
<feature type="compositionally biased region" description="Basic residues" evidence="1">
    <location>
        <begin position="15"/>
        <end position="25"/>
    </location>
</feature>
<dbReference type="Proteomes" id="UP001054252">
    <property type="component" value="Unassembled WGS sequence"/>
</dbReference>
<evidence type="ECO:0000313" key="3">
    <source>
        <dbReference type="Proteomes" id="UP001054252"/>
    </source>
</evidence>
<reference evidence="2 3" key="1">
    <citation type="journal article" date="2021" name="Commun. Biol.">
        <title>The genome of Shorea leprosula (Dipterocarpaceae) highlights the ecological relevance of drought in aseasonal tropical rainforests.</title>
        <authorList>
            <person name="Ng K.K.S."/>
            <person name="Kobayashi M.J."/>
            <person name="Fawcett J.A."/>
            <person name="Hatakeyama M."/>
            <person name="Paape T."/>
            <person name="Ng C.H."/>
            <person name="Ang C.C."/>
            <person name="Tnah L.H."/>
            <person name="Lee C.T."/>
            <person name="Nishiyama T."/>
            <person name="Sese J."/>
            <person name="O'Brien M.J."/>
            <person name="Copetti D."/>
            <person name="Mohd Noor M.I."/>
            <person name="Ong R.C."/>
            <person name="Putra M."/>
            <person name="Sireger I.Z."/>
            <person name="Indrioko S."/>
            <person name="Kosugi Y."/>
            <person name="Izuno A."/>
            <person name="Isagi Y."/>
            <person name="Lee S.L."/>
            <person name="Shimizu K.K."/>
        </authorList>
    </citation>
    <scope>NUCLEOTIDE SEQUENCE [LARGE SCALE GENOMIC DNA]</scope>
    <source>
        <strain evidence="2">214</strain>
    </source>
</reference>
<proteinExistence type="predicted"/>
<name>A0AAV5IRE5_9ROSI</name>
<protein>
    <submittedName>
        <fullName evidence="2">Uncharacterized protein</fullName>
    </submittedName>
</protein>
<dbReference type="EMBL" id="BPVZ01000022">
    <property type="protein sequence ID" value="GKV04457.1"/>
    <property type="molecule type" value="Genomic_DNA"/>
</dbReference>